<dbReference type="PROSITE" id="PS00139">
    <property type="entry name" value="THIOL_PROTEASE_CYS"/>
    <property type="match status" value="1"/>
</dbReference>
<protein>
    <submittedName>
        <fullName evidence="6">CTSB</fullName>
    </submittedName>
</protein>
<accession>A0ABY6K6S6</accession>
<evidence type="ECO:0000256" key="2">
    <source>
        <dbReference type="ARBA" id="ARBA00022670"/>
    </source>
</evidence>
<organism evidence="6 7">
    <name type="scientific">Cordylochernes scorpioides</name>
    <dbReference type="NCBI Taxonomy" id="51811"/>
    <lineage>
        <taxon>Eukaryota</taxon>
        <taxon>Metazoa</taxon>
        <taxon>Ecdysozoa</taxon>
        <taxon>Arthropoda</taxon>
        <taxon>Chelicerata</taxon>
        <taxon>Arachnida</taxon>
        <taxon>Pseudoscorpiones</taxon>
        <taxon>Cheliferoidea</taxon>
        <taxon>Chernetidae</taxon>
        <taxon>Cordylochernes</taxon>
    </lineage>
</organism>
<dbReference type="PANTHER" id="PTHR12411">
    <property type="entry name" value="CYSTEINE PROTEASE FAMILY C1-RELATED"/>
    <property type="match status" value="1"/>
</dbReference>
<proteinExistence type="inferred from homology"/>
<dbReference type="InterPro" id="IPR025660">
    <property type="entry name" value="Pept_his_AS"/>
</dbReference>
<reference evidence="6 7" key="1">
    <citation type="submission" date="2022-01" db="EMBL/GenBank/DDBJ databases">
        <title>A chromosomal length assembly of Cordylochernes scorpioides.</title>
        <authorList>
            <person name="Zeh D."/>
            <person name="Zeh J."/>
        </authorList>
    </citation>
    <scope>NUCLEOTIDE SEQUENCE [LARGE SCALE GENOMIC DNA]</scope>
    <source>
        <strain evidence="6">IN4F17</strain>
        <tissue evidence="6">Whole Body</tissue>
    </source>
</reference>
<dbReference type="Proteomes" id="UP001235939">
    <property type="component" value="Chromosome 03"/>
</dbReference>
<keyword evidence="3" id="KW-0378">Hydrolase</keyword>
<dbReference type="PROSITE" id="PS00639">
    <property type="entry name" value="THIOL_PROTEASE_HIS"/>
    <property type="match status" value="1"/>
</dbReference>
<evidence type="ECO:0000259" key="5">
    <source>
        <dbReference type="SMART" id="SM00645"/>
    </source>
</evidence>
<evidence type="ECO:0000313" key="6">
    <source>
        <dbReference type="EMBL" id="UYV64285.1"/>
    </source>
</evidence>
<evidence type="ECO:0000256" key="3">
    <source>
        <dbReference type="ARBA" id="ARBA00022801"/>
    </source>
</evidence>
<dbReference type="InterPro" id="IPR000169">
    <property type="entry name" value="Pept_cys_AS"/>
</dbReference>
<dbReference type="EMBL" id="CP092865">
    <property type="protein sequence ID" value="UYV64285.1"/>
    <property type="molecule type" value="Genomic_DNA"/>
</dbReference>
<keyword evidence="4" id="KW-0788">Thiol protease</keyword>
<feature type="domain" description="Peptidase C1A papain C-terminal" evidence="5">
    <location>
        <begin position="69"/>
        <end position="304"/>
    </location>
</feature>
<name>A0ABY6K6S6_9ARAC</name>
<dbReference type="InterPro" id="IPR013128">
    <property type="entry name" value="Peptidase_C1A"/>
</dbReference>
<dbReference type="Gene3D" id="3.90.70.10">
    <property type="entry name" value="Cysteine proteinases"/>
    <property type="match status" value="1"/>
</dbReference>
<keyword evidence="7" id="KW-1185">Reference proteome</keyword>
<comment type="similarity">
    <text evidence="1">Belongs to the peptidase C1 family.</text>
</comment>
<evidence type="ECO:0000256" key="1">
    <source>
        <dbReference type="ARBA" id="ARBA00008455"/>
    </source>
</evidence>
<dbReference type="Pfam" id="PF00112">
    <property type="entry name" value="Peptidase_C1"/>
    <property type="match status" value="1"/>
</dbReference>
<gene>
    <name evidence="6" type="ORF">LAZ67_3000149</name>
</gene>
<sequence>MIIEYHLIFSVKFPISFNYEIYNTSICIQAGRNFAEDTSLDSLKNLCGVIKNNRDDIPTRYHDSEGVEIPESYDVREAWSQCKSVHLIRDQGACGSCWAHGAAEAMSDRICIASKGKIQVEVSAQDLTSCCLECGHGCNGGYPSMAWLYWQDSGLVSGGLYRGEGCKPYSLPPCNHHVPGPYKPCGETVPTPPCKKECVPGYNKTYADDKSYGKNVYGVSQDEEQIQLEILKHGSISVALDVYSDLLSYKSGVYQHHSGKRLGGHAVKMLGWGVENGVKYWLLANSWNPTWGDKGKLTYVFLINNKTS</sequence>
<dbReference type="CDD" id="cd02620">
    <property type="entry name" value="Peptidase_C1A_CathepsinB"/>
    <property type="match status" value="1"/>
</dbReference>
<evidence type="ECO:0000256" key="4">
    <source>
        <dbReference type="ARBA" id="ARBA00022807"/>
    </source>
</evidence>
<keyword evidence="2" id="KW-0645">Protease</keyword>
<dbReference type="PRINTS" id="PR00705">
    <property type="entry name" value="PAPAIN"/>
</dbReference>
<dbReference type="SUPFAM" id="SSF54001">
    <property type="entry name" value="Cysteine proteinases"/>
    <property type="match status" value="1"/>
</dbReference>
<dbReference type="InterPro" id="IPR038765">
    <property type="entry name" value="Papain-like_cys_pep_sf"/>
</dbReference>
<dbReference type="InterPro" id="IPR000668">
    <property type="entry name" value="Peptidase_C1A_C"/>
</dbReference>
<evidence type="ECO:0000313" key="7">
    <source>
        <dbReference type="Proteomes" id="UP001235939"/>
    </source>
</evidence>
<dbReference type="SMART" id="SM00645">
    <property type="entry name" value="Pept_C1"/>
    <property type="match status" value="1"/>
</dbReference>